<evidence type="ECO:0000256" key="2">
    <source>
        <dbReference type="ARBA" id="ARBA00044942"/>
    </source>
</evidence>
<sequence length="119" mass="13448">LSLGSYFNHDDVALHGIGHFFRELAEEKCEVAQLLLKMQNQCCGCILFQDMWKPSQDDGTPTSVTSLKSCFVDKQKMVNHLTNLCRLAGPQAGLGEYLFERLTHEHDQESPMSSGLFQR</sequence>
<comment type="function">
    <text evidence="3">Stores iron in a soluble, non-toxic, readily available form. Important for iron homeostasis. Iron is taken up in the ferrous form and deposited as ferric hydroxides after oxidation. Also plays a role in delivery of iron to cells. Mediates iron uptake in capsule cells of the developing kidney. Delivery to lysosomes by the cargo receptor NCOA4 for autophagic degradation and release or iron.</text>
</comment>
<dbReference type="PANTHER" id="PTHR11431:SF47">
    <property type="entry name" value="FERRITIN LIGHT CHAIN"/>
    <property type="match status" value="1"/>
</dbReference>
<dbReference type="InterPro" id="IPR009078">
    <property type="entry name" value="Ferritin-like_SF"/>
</dbReference>
<dbReference type="InterPro" id="IPR001519">
    <property type="entry name" value="Ferritin"/>
</dbReference>
<feature type="non-terminal residue" evidence="5">
    <location>
        <position position="1"/>
    </location>
</feature>
<dbReference type="PANTHER" id="PTHR11431">
    <property type="entry name" value="FERRITIN"/>
    <property type="match status" value="1"/>
</dbReference>
<comment type="caution">
    <text evidence="5">The sequence shown here is derived from an EMBL/GenBank/DDBJ whole genome shotgun (WGS) entry which is preliminary data.</text>
</comment>
<evidence type="ECO:0000313" key="6">
    <source>
        <dbReference type="Proteomes" id="UP000437017"/>
    </source>
</evidence>
<evidence type="ECO:0000256" key="1">
    <source>
        <dbReference type="ARBA" id="ARBA00040044"/>
    </source>
</evidence>
<dbReference type="GO" id="GO:0008199">
    <property type="term" value="F:ferric iron binding"/>
    <property type="evidence" value="ECO:0007669"/>
    <property type="project" value="InterPro"/>
</dbReference>
<feature type="non-terminal residue" evidence="5">
    <location>
        <position position="119"/>
    </location>
</feature>
<dbReference type="GO" id="GO:0006826">
    <property type="term" value="P:iron ion transport"/>
    <property type="evidence" value="ECO:0007669"/>
    <property type="project" value="InterPro"/>
</dbReference>
<dbReference type="Proteomes" id="UP000437017">
    <property type="component" value="Unassembled WGS sequence"/>
</dbReference>
<keyword evidence="6" id="KW-1185">Reference proteome</keyword>
<dbReference type="GO" id="GO:0006879">
    <property type="term" value="P:intracellular iron ion homeostasis"/>
    <property type="evidence" value="ECO:0007669"/>
    <property type="project" value="InterPro"/>
</dbReference>
<comment type="subunit">
    <text evidence="4">Oligomer of 24 subunits. There are two types of subunits: L (light) chain and H (heavy) chain. The major chain can be light or heavy, depending on the species and tissue type. The functional molecule forms a roughly spherical shell with a diameter of 12 nm and contains a central cavity into which the insoluble mineral iron core is deposited. Interacts with NCOA4.</text>
</comment>
<dbReference type="AlphaFoldDB" id="A0A643BPK9"/>
<dbReference type="GO" id="GO:0044754">
    <property type="term" value="C:autolysosome"/>
    <property type="evidence" value="ECO:0007669"/>
    <property type="project" value="UniProtKB-SubCell"/>
</dbReference>
<dbReference type="SUPFAM" id="SSF47240">
    <property type="entry name" value="Ferritin-like"/>
    <property type="match status" value="1"/>
</dbReference>
<proteinExistence type="predicted"/>
<dbReference type="GO" id="GO:0008198">
    <property type="term" value="F:ferrous iron binding"/>
    <property type="evidence" value="ECO:0007669"/>
    <property type="project" value="TreeGrafter"/>
</dbReference>
<evidence type="ECO:0000256" key="3">
    <source>
        <dbReference type="ARBA" id="ARBA00045578"/>
    </source>
</evidence>
<dbReference type="Gene3D" id="1.20.1260.10">
    <property type="match status" value="2"/>
</dbReference>
<evidence type="ECO:0000313" key="5">
    <source>
        <dbReference type="EMBL" id="KAB0389889.1"/>
    </source>
</evidence>
<accession>A0A643BPK9</accession>
<name>A0A643BPK9_BALPH</name>
<protein>
    <recommendedName>
        <fullName evidence="1">Ferritin light chain</fullName>
    </recommendedName>
</protein>
<dbReference type="EMBL" id="SGJD01006323">
    <property type="protein sequence ID" value="KAB0389889.1"/>
    <property type="molecule type" value="Genomic_DNA"/>
</dbReference>
<gene>
    <name evidence="5" type="ORF">E2I00_019594</name>
</gene>
<dbReference type="OrthoDB" id="186462at2759"/>
<reference evidence="5 6" key="1">
    <citation type="journal article" date="2019" name="PLoS ONE">
        <title>Genomic analyses reveal an absence of contemporary introgressive admixture between fin whales and blue whales, despite known hybrids.</title>
        <authorList>
            <person name="Westbury M.V."/>
            <person name="Petersen B."/>
            <person name="Lorenzen E.D."/>
        </authorList>
    </citation>
    <scope>NUCLEOTIDE SEQUENCE [LARGE SCALE GENOMIC DNA]</scope>
    <source>
        <strain evidence="5">FinWhale-01</strain>
    </source>
</reference>
<dbReference type="InterPro" id="IPR012347">
    <property type="entry name" value="Ferritin-like"/>
</dbReference>
<organism evidence="5 6">
    <name type="scientific">Balaenoptera physalus</name>
    <name type="common">Fin whale</name>
    <name type="synonym">Balaena physalus</name>
    <dbReference type="NCBI Taxonomy" id="9770"/>
    <lineage>
        <taxon>Eukaryota</taxon>
        <taxon>Metazoa</taxon>
        <taxon>Chordata</taxon>
        <taxon>Craniata</taxon>
        <taxon>Vertebrata</taxon>
        <taxon>Euteleostomi</taxon>
        <taxon>Mammalia</taxon>
        <taxon>Eutheria</taxon>
        <taxon>Laurasiatheria</taxon>
        <taxon>Artiodactyla</taxon>
        <taxon>Whippomorpha</taxon>
        <taxon>Cetacea</taxon>
        <taxon>Mysticeti</taxon>
        <taxon>Balaenopteridae</taxon>
        <taxon>Balaenoptera</taxon>
    </lineage>
</organism>
<comment type="subcellular location">
    <subcellularLocation>
        <location evidence="2">Autolysosome</location>
    </subcellularLocation>
</comment>
<evidence type="ECO:0000256" key="4">
    <source>
        <dbReference type="ARBA" id="ARBA00047045"/>
    </source>
</evidence>